<dbReference type="InterPro" id="IPR036322">
    <property type="entry name" value="WD40_repeat_dom_sf"/>
</dbReference>
<name>A0A240A9I7_SERFI</name>
<evidence type="ECO:0000313" key="5">
    <source>
        <dbReference type="Proteomes" id="UP000215134"/>
    </source>
</evidence>
<dbReference type="STRING" id="1411141.GCA_001590885_02882"/>
<dbReference type="EMBL" id="LT906479">
    <property type="protein sequence ID" value="SNV79583.1"/>
    <property type="molecule type" value="Genomic_DNA"/>
</dbReference>
<keyword evidence="2" id="KW-0677">Repeat</keyword>
<feature type="repeat" description="WD" evidence="3">
    <location>
        <begin position="39"/>
        <end position="72"/>
    </location>
</feature>
<dbReference type="OrthoDB" id="135039at2"/>
<dbReference type="PANTHER" id="PTHR19848:SF8">
    <property type="entry name" value="F-BOX AND WD REPEAT DOMAIN CONTAINING 7"/>
    <property type="match status" value="1"/>
</dbReference>
<protein>
    <submittedName>
        <fullName evidence="4">Uncharacterized protein containing caspase domain</fullName>
    </submittedName>
</protein>
<feature type="repeat" description="WD" evidence="3">
    <location>
        <begin position="482"/>
        <end position="523"/>
    </location>
</feature>
<accession>A0A240A9I7</accession>
<evidence type="ECO:0000313" key="4">
    <source>
        <dbReference type="EMBL" id="SNV79583.1"/>
    </source>
</evidence>
<dbReference type="KEGG" id="sfj:SAMEA4384070_0084"/>
<dbReference type="PROSITE" id="PS50082">
    <property type="entry name" value="WD_REPEATS_2"/>
    <property type="match status" value="5"/>
</dbReference>
<dbReference type="InterPro" id="IPR001680">
    <property type="entry name" value="WD40_rpt"/>
</dbReference>
<proteinExistence type="predicted"/>
<dbReference type="Gene3D" id="2.130.10.10">
    <property type="entry name" value="YVTN repeat-like/Quinoprotein amine dehydrogenase"/>
    <property type="match status" value="4"/>
</dbReference>
<dbReference type="PANTHER" id="PTHR19848">
    <property type="entry name" value="WD40 REPEAT PROTEIN"/>
    <property type="match status" value="1"/>
</dbReference>
<dbReference type="InterPro" id="IPR020472">
    <property type="entry name" value="WD40_PAC1"/>
</dbReference>
<dbReference type="SMART" id="SM00320">
    <property type="entry name" value="WD40"/>
    <property type="match status" value="10"/>
</dbReference>
<feature type="repeat" description="WD" evidence="3">
    <location>
        <begin position="1"/>
        <end position="39"/>
    </location>
</feature>
<evidence type="ECO:0000256" key="1">
    <source>
        <dbReference type="ARBA" id="ARBA00022574"/>
    </source>
</evidence>
<feature type="repeat" description="WD" evidence="3">
    <location>
        <begin position="121"/>
        <end position="161"/>
    </location>
</feature>
<sequence length="571" mass="63135">MYHTSPISGIATNNVYVATAGYDNKVILWDAKTHLPLSVSYHDHLANQVTFSPDGRFVASSSSDYSLRVWSVPDLQLYAVMRHDDDVEGISFHPTQPWIATASRDRHVRVFDLHGKLLVKFSGHTADVISVEWKDEDVLVSSGDDGTIRYWSLSQQKQSAMIDMVGVETDTLCLTKEGLLVSGDDEGRITVFDEQGRQVSQVDAHQSGVKRLIVKNNTVISLSYDRYFRIWNLGRDGLSLVHQDKILPQVWPRSSDIIGDRYLVFVTFGDRYATYDLDKREWVENEIKDTHGINAVYACGDDIIFTGDAGKVVRNGKVINQLPSLCNFIIQVNGVVLQGGQDGAVYNGETGDVVYQHHSPLNCQTVLKHPEGSFVLVGAYTGEVIVLRVDDNGRVSWEKNIQAHKNAIKGMAINGAILFTACADHTVAAHDLTDLAQPTLRFVGEHDMIVNGCVALDNGFASISRDKTLRLWSLTGEQQIIDSPHQNSIKCISYAPEYHLIMSGDYRGTVAVYDLTQQRWVMVKKVSTAGISCLVFDAANGRFIAGSYLGELHFIHAAACSRAGGKHAAYA</sequence>
<dbReference type="PROSITE" id="PS50294">
    <property type="entry name" value="WD_REPEATS_REGION"/>
    <property type="match status" value="3"/>
</dbReference>
<keyword evidence="1 3" id="KW-0853">WD repeat</keyword>
<gene>
    <name evidence="4" type="ORF">SAMEA4384070_00084</name>
</gene>
<keyword evidence="5" id="KW-1185">Reference proteome</keyword>
<dbReference type="GeneID" id="75025279"/>
<dbReference type="AlphaFoldDB" id="A0A240A9I7"/>
<evidence type="ECO:0000256" key="3">
    <source>
        <dbReference type="PROSITE-ProRule" id="PRU00221"/>
    </source>
</evidence>
<evidence type="ECO:0000256" key="2">
    <source>
        <dbReference type="ARBA" id="ARBA00022737"/>
    </source>
</evidence>
<dbReference type="SUPFAM" id="SSF50978">
    <property type="entry name" value="WD40 repeat-like"/>
    <property type="match status" value="2"/>
</dbReference>
<dbReference type="Proteomes" id="UP000215134">
    <property type="component" value="Chromosome 1"/>
</dbReference>
<dbReference type="Pfam" id="PF00400">
    <property type="entry name" value="WD40"/>
    <property type="match status" value="5"/>
</dbReference>
<dbReference type="PRINTS" id="PR00320">
    <property type="entry name" value="GPROTEINBRPT"/>
</dbReference>
<dbReference type="RefSeq" id="WP_073970307.1">
    <property type="nucleotide sequence ID" value="NZ_CAMIQD010000005.1"/>
</dbReference>
<dbReference type="InterPro" id="IPR015943">
    <property type="entry name" value="WD40/YVTN_repeat-like_dom_sf"/>
</dbReference>
<feature type="repeat" description="WD" evidence="3">
    <location>
        <begin position="80"/>
        <end position="113"/>
    </location>
</feature>
<organism evidence="4 5">
    <name type="scientific">Serratia ficaria</name>
    <dbReference type="NCBI Taxonomy" id="61651"/>
    <lineage>
        <taxon>Bacteria</taxon>
        <taxon>Pseudomonadati</taxon>
        <taxon>Pseudomonadota</taxon>
        <taxon>Gammaproteobacteria</taxon>
        <taxon>Enterobacterales</taxon>
        <taxon>Yersiniaceae</taxon>
        <taxon>Serratia</taxon>
    </lineage>
</organism>
<reference evidence="4 5" key="1">
    <citation type="submission" date="2017-06" db="EMBL/GenBank/DDBJ databases">
        <authorList>
            <consortium name="Pathogen Informatics"/>
        </authorList>
    </citation>
    <scope>NUCLEOTIDE SEQUENCE [LARGE SCALE GENOMIC DNA]</scope>
    <source>
        <strain evidence="4 5">NCTC12148</strain>
    </source>
</reference>